<evidence type="ECO:0000313" key="2">
    <source>
        <dbReference type="Proteomes" id="UP000006461"/>
    </source>
</evidence>
<dbReference type="EMBL" id="FO203431">
    <property type="protein sequence ID" value="CCH85883.1"/>
    <property type="molecule type" value="Genomic_DNA"/>
</dbReference>
<dbReference type="STRING" id="477641.MODMU_0425"/>
<keyword evidence="2" id="KW-1185">Reference proteome</keyword>
<dbReference type="AlphaFoldDB" id="I4ER70"/>
<dbReference type="Proteomes" id="UP000006461">
    <property type="component" value="Chromosome"/>
</dbReference>
<proteinExistence type="predicted"/>
<name>I4ER70_MODI5</name>
<reference evidence="1 2" key="1">
    <citation type="journal article" date="2012" name="J. Bacteriol.">
        <title>Genome Sequence of Radiation-Resistant Modestobacter marinus Strain BC501, a Representative Actinobacterium That Thrives on Calcareous Stone Surfaces.</title>
        <authorList>
            <person name="Normand P."/>
            <person name="Gury J."/>
            <person name="Pujic P."/>
            <person name="Chouaia B."/>
            <person name="Crotti E."/>
            <person name="Brusetti L."/>
            <person name="Daffonchio D."/>
            <person name="Vacherie B."/>
            <person name="Barbe V."/>
            <person name="Medigue C."/>
            <person name="Calteau A."/>
            <person name="Ghodhbane-Gtari F."/>
            <person name="Essoussi I."/>
            <person name="Nouioui I."/>
            <person name="Abbassi-Ghozzi I."/>
            <person name="Gtari M."/>
        </authorList>
    </citation>
    <scope>NUCLEOTIDE SEQUENCE [LARGE SCALE GENOMIC DNA]</scope>
    <source>
        <strain evidence="2">BC 501</strain>
    </source>
</reference>
<evidence type="ECO:0000313" key="1">
    <source>
        <dbReference type="EMBL" id="CCH85883.1"/>
    </source>
</evidence>
<dbReference type="HOGENOM" id="CLU_3170346_0_0_11"/>
<sequence>MFEPPAKCRCDLRQYAVNITTGTGERTKIRFTELTLSGRKVPERRTR</sequence>
<gene>
    <name evidence="1" type="ordered locus">MODMU_0425</name>
</gene>
<protein>
    <submittedName>
        <fullName evidence="1">Uncharacterized protein</fullName>
    </submittedName>
</protein>
<dbReference type="KEGG" id="mmar:MODMU_0425"/>
<accession>I4ER70</accession>
<organism evidence="1 2">
    <name type="scientific">Modestobacter italicus (strain DSM 44449 / CECT 9708 / BC 501)</name>
    <dbReference type="NCBI Taxonomy" id="2732864"/>
    <lineage>
        <taxon>Bacteria</taxon>
        <taxon>Bacillati</taxon>
        <taxon>Actinomycetota</taxon>
        <taxon>Actinomycetes</taxon>
        <taxon>Geodermatophilales</taxon>
        <taxon>Geodermatophilaceae</taxon>
        <taxon>Modestobacter</taxon>
    </lineage>
</organism>